<evidence type="ECO:0000313" key="2">
    <source>
        <dbReference type="EMBL" id="AXN35091.1"/>
    </source>
</evidence>
<dbReference type="InterPro" id="IPR051783">
    <property type="entry name" value="NAD(P)-dependent_oxidoreduct"/>
</dbReference>
<dbReference type="InterPro" id="IPR001509">
    <property type="entry name" value="Epimerase_deHydtase"/>
</dbReference>
<evidence type="ECO:0000313" key="3">
    <source>
        <dbReference type="Proteomes" id="UP000257607"/>
    </source>
</evidence>
<dbReference type="GO" id="GO:0004029">
    <property type="term" value="F:aldehyde dehydrogenase (NAD+) activity"/>
    <property type="evidence" value="ECO:0007669"/>
    <property type="project" value="TreeGrafter"/>
</dbReference>
<accession>A0A385ABQ8</accession>
<dbReference type="Pfam" id="PF01370">
    <property type="entry name" value="Epimerase"/>
    <property type="match status" value="1"/>
</dbReference>
<dbReference type="PANTHER" id="PTHR48079:SF6">
    <property type="entry name" value="NAD(P)-BINDING DOMAIN-CONTAINING PROTEIN-RELATED"/>
    <property type="match status" value="1"/>
</dbReference>
<gene>
    <name evidence="2" type="ORF">DT351_01365</name>
</gene>
<organism evidence="2 3">
    <name type="scientific">Latilactobacillus curvatus</name>
    <name type="common">Lactobacillus curvatus</name>
    <dbReference type="NCBI Taxonomy" id="28038"/>
    <lineage>
        <taxon>Bacteria</taxon>
        <taxon>Bacillati</taxon>
        <taxon>Bacillota</taxon>
        <taxon>Bacilli</taxon>
        <taxon>Lactobacillales</taxon>
        <taxon>Lactobacillaceae</taxon>
        <taxon>Latilactobacillus</taxon>
    </lineage>
</organism>
<name>A0A385ABQ8_LATCU</name>
<proteinExistence type="predicted"/>
<dbReference type="Proteomes" id="UP000257607">
    <property type="component" value="Chromosome"/>
</dbReference>
<dbReference type="InterPro" id="IPR036291">
    <property type="entry name" value="NAD(P)-bd_dom_sf"/>
</dbReference>
<dbReference type="EMBL" id="CP031003">
    <property type="protein sequence ID" value="AXN35091.1"/>
    <property type="molecule type" value="Genomic_DNA"/>
</dbReference>
<dbReference type="Gene3D" id="3.40.50.720">
    <property type="entry name" value="NAD(P)-binding Rossmann-like Domain"/>
    <property type="match status" value="1"/>
</dbReference>
<dbReference type="AlphaFoldDB" id="A0A385ABQ8"/>
<reference evidence="2 3" key="1">
    <citation type="submission" date="2018-07" db="EMBL/GenBank/DDBJ databases">
        <title>Lactobacillus curvatus genome sequence.</title>
        <authorList>
            <person name="Prechtl R."/>
        </authorList>
    </citation>
    <scope>NUCLEOTIDE SEQUENCE [LARGE SCALE GENOMIC DNA]</scope>
    <source>
        <strain evidence="2 3">TMW 1.1928</strain>
    </source>
</reference>
<dbReference type="PANTHER" id="PTHR48079">
    <property type="entry name" value="PROTEIN YEEZ"/>
    <property type="match status" value="1"/>
</dbReference>
<dbReference type="RefSeq" id="WP_116843393.1">
    <property type="nucleotide sequence ID" value="NZ_CP031003.1"/>
</dbReference>
<sequence length="303" mass="33984">MQTILGSSGQIGQELAKALHKDFTTDIRLVSRNPKKVNANDQLFPANLLDAAQTDRAVAGSEIVYFTAGLPMNSDMWEAQFHIMMTNVINACVAHKVKLVFFDNTYMYAKNSTLQTETSPFEPVGRKAVVRAEIAQLLLDKMATGAIEAVICRAPEFYGPGKTQSITNTMVFNNIKAGKKVRVPLNDQAVRTLIWTPDASRAMALIGNTPDAFGQTWHLPCDDGKTYAEIIALAGKLTHQKIDYTVLKMWQFNLGSWFSKPLKELKELLPRYEEDNLFSSDKFKKRFPEFKVTTIEEGIQEIL</sequence>
<dbReference type="SUPFAM" id="SSF51735">
    <property type="entry name" value="NAD(P)-binding Rossmann-fold domains"/>
    <property type="match status" value="1"/>
</dbReference>
<protein>
    <submittedName>
        <fullName evidence="2">NAD-dependent epimerase/dehydratase family protein</fullName>
    </submittedName>
</protein>
<evidence type="ECO:0000259" key="1">
    <source>
        <dbReference type="Pfam" id="PF01370"/>
    </source>
</evidence>
<dbReference type="GO" id="GO:0005737">
    <property type="term" value="C:cytoplasm"/>
    <property type="evidence" value="ECO:0007669"/>
    <property type="project" value="TreeGrafter"/>
</dbReference>
<feature type="domain" description="NAD-dependent epimerase/dehydratase" evidence="1">
    <location>
        <begin position="4"/>
        <end position="213"/>
    </location>
</feature>